<feature type="transmembrane region" description="Helical" evidence="1">
    <location>
        <begin position="12"/>
        <end position="36"/>
    </location>
</feature>
<accession>A0ABU4GAA5</accession>
<keyword evidence="1" id="KW-0472">Membrane</keyword>
<sequence>MPKLLEKQTTIGYLIKIAGIVVMVWGFIVAMFFLGGAAQLGGQFVDEWGEIQYSSYLAGGAFFGFISILARHALYGILIIGFGEVIDFLQRIYFRLHPEVEQQWQKEKEEKEVVRKEDVPFWVETELKGYYEEQKLMYTSIEKTSDAYIFKVVVDDRVEYVEVGNFKPRVLTEDEAKKYTE</sequence>
<evidence type="ECO:0000313" key="2">
    <source>
        <dbReference type="EMBL" id="MDW0113243.1"/>
    </source>
</evidence>
<keyword evidence="1" id="KW-0812">Transmembrane</keyword>
<dbReference type="Proteomes" id="UP001282284">
    <property type="component" value="Unassembled WGS sequence"/>
</dbReference>
<gene>
    <name evidence="2" type="ORF">QT711_08585</name>
</gene>
<evidence type="ECO:0000256" key="1">
    <source>
        <dbReference type="SAM" id="Phobius"/>
    </source>
</evidence>
<evidence type="ECO:0000313" key="3">
    <source>
        <dbReference type="Proteomes" id="UP001282284"/>
    </source>
</evidence>
<reference evidence="2 3" key="1">
    <citation type="submission" date="2023-06" db="EMBL/GenBank/DDBJ databases">
        <title>Sporosarcina sp. nov., isolated from Korean traditional fermented seafood 'Jeotgal'.</title>
        <authorList>
            <person name="Yang A.I."/>
            <person name="Shin N.-R."/>
        </authorList>
    </citation>
    <scope>NUCLEOTIDE SEQUENCE [LARGE SCALE GENOMIC DNA]</scope>
    <source>
        <strain evidence="2 3">KCTC13119</strain>
    </source>
</reference>
<keyword evidence="1" id="KW-1133">Transmembrane helix</keyword>
<organism evidence="2 3">
    <name type="scientific">Sporosarcina saromensis</name>
    <dbReference type="NCBI Taxonomy" id="359365"/>
    <lineage>
        <taxon>Bacteria</taxon>
        <taxon>Bacillati</taxon>
        <taxon>Bacillota</taxon>
        <taxon>Bacilli</taxon>
        <taxon>Bacillales</taxon>
        <taxon>Caryophanaceae</taxon>
        <taxon>Sporosarcina</taxon>
    </lineage>
</organism>
<name>A0ABU4GAA5_9BACL</name>
<proteinExistence type="predicted"/>
<keyword evidence="3" id="KW-1185">Reference proteome</keyword>
<dbReference type="RefSeq" id="WP_317943455.1">
    <property type="nucleotide sequence ID" value="NZ_JAUBDI010000006.1"/>
</dbReference>
<dbReference type="EMBL" id="JAUBDI010000006">
    <property type="protein sequence ID" value="MDW0113243.1"/>
    <property type="molecule type" value="Genomic_DNA"/>
</dbReference>
<comment type="caution">
    <text evidence="2">The sequence shown here is derived from an EMBL/GenBank/DDBJ whole genome shotgun (WGS) entry which is preliminary data.</text>
</comment>
<feature type="transmembrane region" description="Helical" evidence="1">
    <location>
        <begin position="56"/>
        <end position="82"/>
    </location>
</feature>
<protein>
    <submittedName>
        <fullName evidence="2">Uncharacterized protein</fullName>
    </submittedName>
</protein>